<feature type="region of interest" description="Disordered" evidence="26">
    <location>
        <begin position="301"/>
        <end position="344"/>
    </location>
</feature>
<accession>A0A2H3U3H3</accession>
<feature type="region of interest" description="Disordered" evidence="26">
    <location>
        <begin position="1064"/>
        <end position="1123"/>
    </location>
</feature>
<protein>
    <submittedName>
        <fullName evidence="28">Related to TY2B-TY2B protein</fullName>
    </submittedName>
</protein>
<keyword evidence="5" id="KW-0645">Protease</keyword>
<evidence type="ECO:0000256" key="19">
    <source>
        <dbReference type="ARBA" id="ARBA00023113"/>
    </source>
</evidence>
<keyword evidence="18" id="KW-0239">DNA-directed DNA polymerase</keyword>
<dbReference type="VEuPathDB" id="FungiDB:FOZG_18444"/>
<comment type="subcellular location">
    <subcellularLocation>
        <location evidence="2">Mitochondrion</location>
    </subcellularLocation>
</comment>
<evidence type="ECO:0000256" key="15">
    <source>
        <dbReference type="ARBA" id="ARBA00022884"/>
    </source>
</evidence>
<dbReference type="InterPro" id="IPR036397">
    <property type="entry name" value="RNaseH_sf"/>
</dbReference>
<dbReference type="VEuPathDB" id="FungiDB:FOC4_g10001523"/>
<dbReference type="Pfam" id="PF22936">
    <property type="entry name" value="Pol_BBD"/>
    <property type="match status" value="1"/>
</dbReference>
<evidence type="ECO:0000256" key="2">
    <source>
        <dbReference type="ARBA" id="ARBA00004173"/>
    </source>
</evidence>
<dbReference type="GO" id="GO:0005739">
    <property type="term" value="C:mitochondrion"/>
    <property type="evidence" value="ECO:0007669"/>
    <property type="project" value="UniProtKB-SubCell"/>
</dbReference>
<proteinExistence type="predicted"/>
<gene>
    <name evidence="28" type="ORF">FRV6_16639</name>
</gene>
<keyword evidence="23" id="KW-0511">Multifunctional enzyme</keyword>
<dbReference type="PROSITE" id="PS50994">
    <property type="entry name" value="INTEGRASE"/>
    <property type="match status" value="1"/>
</dbReference>
<evidence type="ECO:0000256" key="24">
    <source>
        <dbReference type="ARBA" id="ARBA00048173"/>
    </source>
</evidence>
<evidence type="ECO:0000256" key="14">
    <source>
        <dbReference type="ARBA" id="ARBA00022842"/>
    </source>
</evidence>
<dbReference type="Proteomes" id="UP000219369">
    <property type="component" value="Unassembled WGS sequence"/>
</dbReference>
<evidence type="ECO:0000256" key="22">
    <source>
        <dbReference type="ARBA" id="ARBA00023172"/>
    </source>
</evidence>
<evidence type="ECO:0000256" key="20">
    <source>
        <dbReference type="ARBA" id="ARBA00023125"/>
    </source>
</evidence>
<keyword evidence="13" id="KW-0067">ATP-binding</keyword>
<comment type="catalytic activity">
    <reaction evidence="24">
        <text>DNA(n) + a 2'-deoxyribonucleoside 5'-triphosphate = DNA(n+1) + diphosphate</text>
        <dbReference type="Rhea" id="RHEA:22508"/>
        <dbReference type="Rhea" id="RHEA-COMP:17339"/>
        <dbReference type="Rhea" id="RHEA-COMP:17340"/>
        <dbReference type="ChEBI" id="CHEBI:33019"/>
        <dbReference type="ChEBI" id="CHEBI:61560"/>
        <dbReference type="ChEBI" id="CHEBI:173112"/>
        <dbReference type="EC" id="2.7.7.49"/>
    </reaction>
</comment>
<dbReference type="VEuPathDB" id="FungiDB:FOC1_g10001626"/>
<dbReference type="GO" id="GO:0005524">
    <property type="term" value="F:ATP binding"/>
    <property type="evidence" value="ECO:0007669"/>
    <property type="project" value="UniProtKB-KW"/>
</dbReference>
<keyword evidence="12" id="KW-0378">Hydrolase</keyword>
<dbReference type="Gene3D" id="3.30.420.10">
    <property type="entry name" value="Ribonuclease H-like superfamily/Ribonuclease H"/>
    <property type="match status" value="1"/>
</dbReference>
<dbReference type="VEuPathDB" id="FungiDB:FOC1_g10000196"/>
<dbReference type="InterPro" id="IPR043502">
    <property type="entry name" value="DNA/RNA_pol_sf"/>
</dbReference>
<keyword evidence="20" id="KW-0238">DNA-binding</keyword>
<evidence type="ECO:0000256" key="13">
    <source>
        <dbReference type="ARBA" id="ARBA00022840"/>
    </source>
</evidence>
<evidence type="ECO:0000256" key="17">
    <source>
        <dbReference type="ARBA" id="ARBA00022918"/>
    </source>
</evidence>
<keyword evidence="11" id="KW-0255">Endonuclease</keyword>
<keyword evidence="18" id="KW-0808">Transferase</keyword>
<feature type="compositionally biased region" description="Basic and acidic residues" evidence="26">
    <location>
        <begin position="51"/>
        <end position="63"/>
    </location>
</feature>
<keyword evidence="9" id="KW-0547">Nucleotide-binding</keyword>
<dbReference type="GO" id="GO:0015074">
    <property type="term" value="P:DNA integration"/>
    <property type="evidence" value="ECO:0007669"/>
    <property type="project" value="UniProtKB-KW"/>
</dbReference>
<keyword evidence="8" id="KW-0479">Metal-binding</keyword>
<evidence type="ECO:0000256" key="12">
    <source>
        <dbReference type="ARBA" id="ARBA00022801"/>
    </source>
</evidence>
<keyword evidence="7" id="KW-0540">Nuclease</keyword>
<evidence type="ECO:0000256" key="21">
    <source>
        <dbReference type="ARBA" id="ARBA00023128"/>
    </source>
</evidence>
<dbReference type="GO" id="GO:0003964">
    <property type="term" value="F:RNA-directed DNA polymerase activity"/>
    <property type="evidence" value="ECO:0007669"/>
    <property type="project" value="UniProtKB-KW"/>
</dbReference>
<comment type="catalytic activity">
    <reaction evidence="25">
        <text>DNA(n) + a 2'-deoxyribonucleoside 5'-triphosphate = DNA(n+1) + diphosphate</text>
        <dbReference type="Rhea" id="RHEA:22508"/>
        <dbReference type="Rhea" id="RHEA-COMP:17339"/>
        <dbReference type="Rhea" id="RHEA-COMP:17340"/>
        <dbReference type="ChEBI" id="CHEBI:33019"/>
        <dbReference type="ChEBI" id="CHEBI:61560"/>
        <dbReference type="ChEBI" id="CHEBI:173112"/>
        <dbReference type="EC" id="2.7.7.7"/>
    </reaction>
</comment>
<dbReference type="SUPFAM" id="SSF56672">
    <property type="entry name" value="DNA/RNA polymerases"/>
    <property type="match status" value="1"/>
</dbReference>
<reference evidence="29" key="1">
    <citation type="submission" date="2016-09" db="EMBL/GenBank/DDBJ databases">
        <authorList>
            <person name="Guldener U."/>
        </authorList>
    </citation>
    <scope>NUCLEOTIDE SEQUENCE [LARGE SCALE GENOMIC DNA]</scope>
    <source>
        <strain evidence="29">V64-1</strain>
    </source>
</reference>
<keyword evidence="21" id="KW-0496">Mitochondrion</keyword>
<dbReference type="VEuPathDB" id="FungiDB:FOIG_16658"/>
<dbReference type="GO" id="GO:0003677">
    <property type="term" value="F:DNA binding"/>
    <property type="evidence" value="ECO:0007669"/>
    <property type="project" value="UniProtKB-KW"/>
</dbReference>
<evidence type="ECO:0000256" key="1">
    <source>
        <dbReference type="ARBA" id="ARBA00002180"/>
    </source>
</evidence>
<dbReference type="GO" id="GO:0004190">
    <property type="term" value="F:aspartic-type endopeptidase activity"/>
    <property type="evidence" value="ECO:0007669"/>
    <property type="project" value="UniProtKB-KW"/>
</dbReference>
<feature type="compositionally biased region" description="Basic residues" evidence="26">
    <location>
        <begin position="319"/>
        <end position="337"/>
    </location>
</feature>
<dbReference type="Pfam" id="PF07727">
    <property type="entry name" value="RVT_2"/>
    <property type="match status" value="1"/>
</dbReference>
<evidence type="ECO:0000259" key="27">
    <source>
        <dbReference type="PROSITE" id="PS50994"/>
    </source>
</evidence>
<feature type="compositionally biased region" description="Basic and acidic residues" evidence="26">
    <location>
        <begin position="953"/>
        <end position="963"/>
    </location>
</feature>
<dbReference type="GO" id="GO:0003723">
    <property type="term" value="F:RNA binding"/>
    <property type="evidence" value="ECO:0007669"/>
    <property type="project" value="UniProtKB-KW"/>
</dbReference>
<keyword evidence="19" id="KW-0917">Virion maturation</keyword>
<dbReference type="Pfam" id="PF25597">
    <property type="entry name" value="SH3_retrovirus"/>
    <property type="match status" value="1"/>
</dbReference>
<evidence type="ECO:0000256" key="6">
    <source>
        <dbReference type="ARBA" id="ARBA00022695"/>
    </source>
</evidence>
<evidence type="ECO:0000256" key="4">
    <source>
        <dbReference type="ARBA" id="ARBA00022612"/>
    </source>
</evidence>
<dbReference type="GO" id="GO:0032196">
    <property type="term" value="P:transposition"/>
    <property type="evidence" value="ECO:0007669"/>
    <property type="project" value="UniProtKB-KW"/>
</dbReference>
<evidence type="ECO:0000256" key="26">
    <source>
        <dbReference type="SAM" id="MobiDB-lite"/>
    </source>
</evidence>
<dbReference type="VEuPathDB" id="FungiDB:FOC4_g10008752"/>
<evidence type="ECO:0000256" key="7">
    <source>
        <dbReference type="ARBA" id="ARBA00022722"/>
    </source>
</evidence>
<feature type="region of interest" description="Disordered" evidence="26">
    <location>
        <begin position="928"/>
        <end position="971"/>
    </location>
</feature>
<dbReference type="GO" id="GO:0003887">
    <property type="term" value="F:DNA-directed DNA polymerase activity"/>
    <property type="evidence" value="ECO:0007669"/>
    <property type="project" value="UniProtKB-KW"/>
</dbReference>
<evidence type="ECO:0000256" key="8">
    <source>
        <dbReference type="ARBA" id="ARBA00022723"/>
    </source>
</evidence>
<dbReference type="PANTHER" id="PTHR42648:SF11">
    <property type="entry name" value="TRANSPOSON TY4-P GAG-POL POLYPROTEIN"/>
    <property type="match status" value="1"/>
</dbReference>
<keyword evidence="14" id="KW-0460">Magnesium</keyword>
<dbReference type="InterPro" id="IPR057670">
    <property type="entry name" value="SH3_retrovirus"/>
</dbReference>
<dbReference type="PANTHER" id="PTHR42648">
    <property type="entry name" value="TRANSPOSASE, PUTATIVE-RELATED"/>
    <property type="match status" value="1"/>
</dbReference>
<keyword evidence="4" id="KW-1188">Viral release from host cell</keyword>
<dbReference type="VEuPathDB" id="FungiDB:FOZG_18506"/>
<sequence>MSAKHAERTISYASPEDWDSWSNEFKKLAHAYDLWQYIDPSDRIRWPQRPELPEIRDYPRQADPDDPDSGTMTPGSDYVPPRRIGELTSEGRAEYEHDIRIYSLKETSYRETKKQEQKLVEFVLKTVSSTYQKTSCVTGDRLDKWYQELRRSGVVYNERLRPEARDKYHKAVHTAPKINKLNEWVTEWETTMAEAISKKVPDALDAQCWAEDLNRAMYHVLPSWASTFRQHRRPQILNNSLNYREVAADIRYEAKMANASGRPSGIKRGAFAATYGAASRNDRPATTDRDNDTIEVQGDASDWATDETPYAHRDTRGQGRGRRARGGGRGVSTKRKRADTTVNPNPDGPTCRGCLGFHDWKGCWYLFPAQKAEGWEPNQAIQRLINDRLKNDIGLVEEVKRLSKTFNCAPYPLRHSAILDSGSTIHIFNEVCRFLNYRPAPSGDFVYAGESPVAIHGYGNVDIRVQGPQGPSLLRLRDVAHCINFACNIVSYRQLRKRGYYWDTKGNNNQIRRKDDSILCTLTDHFDQYVLEHIDKSTTAAAFLAKRKQYDSWTKRPPRSGDETFWHLRLGHPGPEALKHLVGQSRGVKIRGISTVECDACGMAKVKRQVRRQRRVPPEKAGIRLAIDFHDMSGDPGYTSAMLVTDRYSGYIWDYYLPDRTAPTLIGALEHLLRTLERQLQCRPEVIECDNEIPDSHQVSDFLSIKNGMRLEPSAPYAQSQNGGAERSGGVIKEKARAMRIGAKLPSFLWVEIWRAAVYLYNRTPKYIYNWKTPYERFYTYFAFRDGVVVTERKPDQTHLRVYGCKAFAMTTDALKKKNRRQRLNHRGWIGYLVGYNSTNIYRVWNPLTNKVISTRDVIFNEKETFSGDVQHLKDDLKELTEEELIQHLTDAEIPQGSSINLDASTQEEDEELSALPEGLAFEREAASYPHRGFERDPTITQGETGRTLVVGDRNREEPDGTDHPYTTARFTPYLTPETFPLRPAALLVATIREPPVRKEGENPPQLRAAKMVHVPPSAGTSPGRDGANGAPRVISTPSSYWEAAFDAGRLASVQRTWNGKVVSKRKLEKQASSASCHPDSGEPQSMGSRGESTKLMDSPNRKTQSAKLTDLGDGQRRIHRRDMPILPKRHKDLKNHPLGDLFHEAEKTHLESHKEMRSWREVQREEAAGKELLDCMWVYVYKFDKHGWFTKCKARLVVRGDQQAKSTHEDTYVSTLAGRSFRTLMAIAARFDLELLQYDVVNAFVNAELKQVVYMRMPGGYRKPGLILKLQKALYGLRQSPLLWQKELTTTLTNIGFKSVPHEPCCLSKGGILIFFYVDDLIVAYEKTNQKSVEWTIGKLREKYQLSGGDTLQWFLGIEIIRDRNQRLIWLSQSSFVDKITSHFRIQGGKPSLTPMTTKELLPNEERASTASIQQYQRKTGSVLYLADTVTTSTTEAELLALAQAAKESMFISRLITELGVTLDNRSIIIQCDNAQTIRLINSDVALLQTKLRHVDIHNHWLRQEALANRISVRHTPTTEMIADGLTKALPAQQFQKFVTQVGLVDIKDRIQERRTKELTAEDFIRTEEHLDGGRAE</sequence>
<comment type="function">
    <text evidence="1">The aspartyl protease (PR) mediates the proteolytic cleavages of the Gag and Gag-Pol polyproteins after assembly of the VLP.</text>
</comment>
<dbReference type="CDD" id="cd09272">
    <property type="entry name" value="RNase_HI_RT_Ty1"/>
    <property type="match status" value="1"/>
</dbReference>
<evidence type="ECO:0000313" key="28">
    <source>
        <dbReference type="EMBL" id="SCO92511.1"/>
    </source>
</evidence>
<dbReference type="GO" id="GO:0004519">
    <property type="term" value="F:endonuclease activity"/>
    <property type="evidence" value="ECO:0007669"/>
    <property type="project" value="UniProtKB-KW"/>
</dbReference>
<evidence type="ECO:0000256" key="9">
    <source>
        <dbReference type="ARBA" id="ARBA00022741"/>
    </source>
</evidence>
<keyword evidence="3" id="KW-0815">Transposition</keyword>
<evidence type="ECO:0000256" key="16">
    <source>
        <dbReference type="ARBA" id="ARBA00022908"/>
    </source>
</evidence>
<feature type="domain" description="Integrase catalytic" evidence="27">
    <location>
        <begin position="614"/>
        <end position="782"/>
    </location>
</feature>
<evidence type="ECO:0000256" key="5">
    <source>
        <dbReference type="ARBA" id="ARBA00022670"/>
    </source>
</evidence>
<dbReference type="GO" id="GO:0006508">
    <property type="term" value="P:proteolysis"/>
    <property type="evidence" value="ECO:0007669"/>
    <property type="project" value="UniProtKB-KW"/>
</dbReference>
<keyword evidence="15" id="KW-0694">RNA-binding</keyword>
<evidence type="ECO:0000256" key="3">
    <source>
        <dbReference type="ARBA" id="ARBA00022578"/>
    </source>
</evidence>
<evidence type="ECO:0000256" key="23">
    <source>
        <dbReference type="ARBA" id="ARBA00023268"/>
    </source>
</evidence>
<evidence type="ECO:0000256" key="25">
    <source>
        <dbReference type="ARBA" id="ARBA00049244"/>
    </source>
</evidence>
<dbReference type="GO" id="GO:0006310">
    <property type="term" value="P:DNA recombination"/>
    <property type="evidence" value="ECO:0007669"/>
    <property type="project" value="UniProtKB-KW"/>
</dbReference>
<dbReference type="VEuPathDB" id="FungiDB:HZS61_011657"/>
<dbReference type="InterPro" id="IPR039537">
    <property type="entry name" value="Retrotran_Ty1/copia-like"/>
</dbReference>
<dbReference type="GO" id="GO:0005634">
    <property type="term" value="C:nucleus"/>
    <property type="evidence" value="ECO:0007669"/>
    <property type="project" value="UniProtKB-ARBA"/>
</dbReference>
<dbReference type="EMBL" id="FMJY01000011">
    <property type="protein sequence ID" value="SCO92511.1"/>
    <property type="molecule type" value="Genomic_DNA"/>
</dbReference>
<evidence type="ECO:0000256" key="18">
    <source>
        <dbReference type="ARBA" id="ARBA00022932"/>
    </source>
</evidence>
<dbReference type="InterPro" id="IPR001584">
    <property type="entry name" value="Integrase_cat-core"/>
</dbReference>
<keyword evidence="16" id="KW-0229">DNA integration</keyword>
<feature type="region of interest" description="Disordered" evidence="26">
    <location>
        <begin position="46"/>
        <end position="82"/>
    </location>
</feature>
<evidence type="ECO:0000313" key="29">
    <source>
        <dbReference type="Proteomes" id="UP000219369"/>
    </source>
</evidence>
<keyword evidence="6" id="KW-0548">Nucleotidyltransferase</keyword>
<name>A0A2H3U3H3_FUSOX</name>
<keyword evidence="10" id="KW-0064">Aspartyl protease</keyword>
<feature type="compositionally biased region" description="Basic and acidic residues" evidence="26">
    <location>
        <begin position="928"/>
        <end position="938"/>
    </location>
</feature>
<dbReference type="InterPro" id="IPR012337">
    <property type="entry name" value="RNaseH-like_sf"/>
</dbReference>
<dbReference type="InterPro" id="IPR054722">
    <property type="entry name" value="PolX-like_BBD"/>
</dbReference>
<evidence type="ECO:0000256" key="10">
    <source>
        <dbReference type="ARBA" id="ARBA00022750"/>
    </source>
</evidence>
<dbReference type="SUPFAM" id="SSF53098">
    <property type="entry name" value="Ribonuclease H-like"/>
    <property type="match status" value="1"/>
</dbReference>
<feature type="region of interest" description="Disordered" evidence="26">
    <location>
        <begin position="1015"/>
        <end position="1034"/>
    </location>
</feature>
<dbReference type="InterPro" id="IPR013103">
    <property type="entry name" value="RVT_2"/>
</dbReference>
<organism evidence="28 29">
    <name type="scientific">Fusarium oxysporum</name>
    <name type="common">Fusarium vascular wilt</name>
    <dbReference type="NCBI Taxonomy" id="5507"/>
    <lineage>
        <taxon>Eukaryota</taxon>
        <taxon>Fungi</taxon>
        <taxon>Dikarya</taxon>
        <taxon>Ascomycota</taxon>
        <taxon>Pezizomycotina</taxon>
        <taxon>Sordariomycetes</taxon>
        <taxon>Hypocreomycetidae</taxon>
        <taxon>Hypocreales</taxon>
        <taxon>Nectriaceae</taxon>
        <taxon>Fusarium</taxon>
        <taxon>Fusarium oxysporum species complex</taxon>
    </lineage>
</organism>
<keyword evidence="22" id="KW-0233">DNA recombination</keyword>
<dbReference type="VEuPathDB" id="FungiDB:HZS61_011449"/>
<dbReference type="VEuPathDB" id="FungiDB:HZS61_011658"/>
<evidence type="ECO:0000256" key="11">
    <source>
        <dbReference type="ARBA" id="ARBA00022759"/>
    </source>
</evidence>
<dbReference type="OrthoDB" id="5017987at2759"/>
<dbReference type="GO" id="GO:0046872">
    <property type="term" value="F:metal ion binding"/>
    <property type="evidence" value="ECO:0007669"/>
    <property type="project" value="UniProtKB-KW"/>
</dbReference>
<keyword evidence="17" id="KW-0695">RNA-directed DNA polymerase</keyword>